<reference evidence="6 7" key="1">
    <citation type="journal article" date="2016" name="Nat. Commun.">
        <title>Thousands of microbial genomes shed light on interconnected biogeochemical processes in an aquifer system.</title>
        <authorList>
            <person name="Anantharaman K."/>
            <person name="Brown C.T."/>
            <person name="Hug L.A."/>
            <person name="Sharon I."/>
            <person name="Castelle C.J."/>
            <person name="Probst A.J."/>
            <person name="Thomas B.C."/>
            <person name="Singh A."/>
            <person name="Wilkins M.J."/>
            <person name="Karaoz U."/>
            <person name="Brodie E.L."/>
            <person name="Williams K.H."/>
            <person name="Hubbard S.S."/>
            <person name="Banfield J.F."/>
        </authorList>
    </citation>
    <scope>NUCLEOTIDE SEQUENCE [LARGE SCALE GENOMIC DNA]</scope>
</reference>
<accession>A0A1F5MYV6</accession>
<evidence type="ECO:0000259" key="5">
    <source>
        <dbReference type="SMART" id="SM00849"/>
    </source>
</evidence>
<dbReference type="PANTHER" id="PTHR46233">
    <property type="entry name" value="HYDROXYACYLGLUTATHIONE HYDROLASE GLOC"/>
    <property type="match status" value="1"/>
</dbReference>
<evidence type="ECO:0000313" key="7">
    <source>
        <dbReference type="Proteomes" id="UP000177135"/>
    </source>
</evidence>
<keyword evidence="3" id="KW-0378">Hydrolase</keyword>
<dbReference type="Proteomes" id="UP000177135">
    <property type="component" value="Unassembled WGS sequence"/>
</dbReference>
<organism evidence="6 7">
    <name type="scientific">Candidatus Daviesbacteria bacterium RIFOXYD1_FULL_41_10</name>
    <dbReference type="NCBI Taxonomy" id="1797801"/>
    <lineage>
        <taxon>Bacteria</taxon>
        <taxon>Candidatus Daviesiibacteriota</taxon>
    </lineage>
</organism>
<gene>
    <name evidence="6" type="ORF">A2617_03345</name>
</gene>
<feature type="domain" description="Metallo-beta-lactamase" evidence="5">
    <location>
        <begin position="12"/>
        <end position="190"/>
    </location>
</feature>
<keyword evidence="2" id="KW-0479">Metal-binding</keyword>
<evidence type="ECO:0000256" key="1">
    <source>
        <dbReference type="ARBA" id="ARBA00001947"/>
    </source>
</evidence>
<evidence type="ECO:0000313" key="6">
    <source>
        <dbReference type="EMBL" id="OGE70561.1"/>
    </source>
</evidence>
<dbReference type="GO" id="GO:0016787">
    <property type="term" value="F:hydrolase activity"/>
    <property type="evidence" value="ECO:0007669"/>
    <property type="project" value="UniProtKB-KW"/>
</dbReference>
<evidence type="ECO:0000256" key="3">
    <source>
        <dbReference type="ARBA" id="ARBA00022801"/>
    </source>
</evidence>
<keyword evidence="4" id="KW-0862">Zinc</keyword>
<comment type="caution">
    <text evidence="6">The sequence shown here is derived from an EMBL/GenBank/DDBJ whole genome shotgun (WGS) entry which is preliminary data.</text>
</comment>
<dbReference type="InterPro" id="IPR036866">
    <property type="entry name" value="RibonucZ/Hydroxyglut_hydro"/>
</dbReference>
<dbReference type="Gene3D" id="3.60.15.10">
    <property type="entry name" value="Ribonuclease Z/Hydroxyacylglutathione hydrolase-like"/>
    <property type="match status" value="1"/>
</dbReference>
<name>A0A1F5MYV6_9BACT</name>
<dbReference type="GO" id="GO:0046872">
    <property type="term" value="F:metal ion binding"/>
    <property type="evidence" value="ECO:0007669"/>
    <property type="project" value="UniProtKB-KW"/>
</dbReference>
<comment type="cofactor">
    <cofactor evidence="1">
        <name>Zn(2+)</name>
        <dbReference type="ChEBI" id="CHEBI:29105"/>
    </cofactor>
</comment>
<dbReference type="CDD" id="cd06262">
    <property type="entry name" value="metallo-hydrolase-like_MBL-fold"/>
    <property type="match status" value="1"/>
</dbReference>
<dbReference type="AlphaFoldDB" id="A0A1F5MYV6"/>
<proteinExistence type="predicted"/>
<dbReference type="SMART" id="SM00849">
    <property type="entry name" value="Lactamase_B"/>
    <property type="match status" value="1"/>
</dbReference>
<evidence type="ECO:0000256" key="2">
    <source>
        <dbReference type="ARBA" id="ARBA00022723"/>
    </source>
</evidence>
<sequence length="202" mass="22598">MQIITLKVGPVRTNCYLLISNGEVGIVDPGDDGDYIIRIIEDKKLKPVWVLSTHGHFDHLLGVNDLVLTYNIPFYMHPDDQFLLERAKSSAEYFKMAEVADIMVDFKPVNEGIVLDVGGTKLKVYDTPGHSPGGICLYSKKDRALFCGDLMFYGGVVGRTDRSYSSREDLKESIKRMLKLPKETIVYPGHGRPSLLSAIHPI</sequence>
<dbReference type="InterPro" id="IPR001279">
    <property type="entry name" value="Metallo-B-lactamas"/>
</dbReference>
<dbReference type="Pfam" id="PF00753">
    <property type="entry name" value="Lactamase_B"/>
    <property type="match status" value="1"/>
</dbReference>
<protein>
    <recommendedName>
        <fullName evidence="5">Metallo-beta-lactamase domain-containing protein</fullName>
    </recommendedName>
</protein>
<dbReference type="SUPFAM" id="SSF56281">
    <property type="entry name" value="Metallo-hydrolase/oxidoreductase"/>
    <property type="match status" value="1"/>
</dbReference>
<dbReference type="EMBL" id="MFEC01000041">
    <property type="protein sequence ID" value="OGE70561.1"/>
    <property type="molecule type" value="Genomic_DNA"/>
</dbReference>
<evidence type="ECO:0000256" key="4">
    <source>
        <dbReference type="ARBA" id="ARBA00022833"/>
    </source>
</evidence>
<dbReference type="InterPro" id="IPR051453">
    <property type="entry name" value="MBL_Glyoxalase_II"/>
</dbReference>
<dbReference type="PANTHER" id="PTHR46233:SF3">
    <property type="entry name" value="HYDROXYACYLGLUTATHIONE HYDROLASE GLOC"/>
    <property type="match status" value="1"/>
</dbReference>